<dbReference type="SMART" id="SM00825">
    <property type="entry name" value="PKS_KS"/>
    <property type="match status" value="1"/>
</dbReference>
<dbReference type="Gene3D" id="3.40.366.10">
    <property type="entry name" value="Malonyl-Coenzyme A Acyl Carrier Protein, domain 2"/>
    <property type="match status" value="2"/>
</dbReference>
<dbReference type="SUPFAM" id="SSF52151">
    <property type="entry name" value="FabD/lysophospholipase-like"/>
    <property type="match status" value="1"/>
</dbReference>
<reference evidence="11" key="1">
    <citation type="journal article" date="2017" name="Nat. Microbiol.">
        <title>Global analysis of biosynthetic gene clusters reveals vast potential of secondary metabolite production in Penicillium species.</title>
        <authorList>
            <person name="Nielsen J.C."/>
            <person name="Grijseels S."/>
            <person name="Prigent S."/>
            <person name="Ji B."/>
            <person name="Dainat J."/>
            <person name="Nielsen K.F."/>
            <person name="Frisvad J.C."/>
            <person name="Workman M."/>
            <person name="Nielsen J."/>
        </authorList>
    </citation>
    <scope>NUCLEOTIDE SEQUENCE [LARGE SCALE GENOMIC DNA]</scope>
    <source>
        <strain evidence="11">IBT 4502</strain>
    </source>
</reference>
<dbReference type="InterPro" id="IPR030918">
    <property type="entry name" value="PT_fungal_PKS"/>
</dbReference>
<dbReference type="Pfam" id="PF02801">
    <property type="entry name" value="Ketoacyl-synt_C"/>
    <property type="match status" value="1"/>
</dbReference>
<evidence type="ECO:0000259" key="8">
    <source>
        <dbReference type="PROSITE" id="PS52004"/>
    </source>
</evidence>
<feature type="region of interest" description="Disordered" evidence="6">
    <location>
        <begin position="1986"/>
        <end position="2005"/>
    </location>
</feature>
<dbReference type="EMBL" id="MDYM01000024">
    <property type="protein sequence ID" value="OQD60336.1"/>
    <property type="molecule type" value="Genomic_DNA"/>
</dbReference>
<dbReference type="PROSITE" id="PS52004">
    <property type="entry name" value="KS3_2"/>
    <property type="match status" value="1"/>
</dbReference>
<feature type="compositionally biased region" description="Pro residues" evidence="6">
    <location>
        <begin position="1986"/>
        <end position="1999"/>
    </location>
</feature>
<dbReference type="STRING" id="60169.A0A1V6N7A1"/>
<evidence type="ECO:0000256" key="5">
    <source>
        <dbReference type="PROSITE-ProRule" id="PRU01363"/>
    </source>
</evidence>
<dbReference type="InterPro" id="IPR050091">
    <property type="entry name" value="PKS_NRPS_Biosynth_Enz"/>
</dbReference>
<dbReference type="FunFam" id="3.10.129.110:FF:000001">
    <property type="entry name" value="Sterigmatocystin biosynthesis polyketide synthase"/>
    <property type="match status" value="1"/>
</dbReference>
<evidence type="ECO:0000256" key="3">
    <source>
        <dbReference type="ARBA" id="ARBA00022553"/>
    </source>
</evidence>
<dbReference type="Pfam" id="PF16073">
    <property type="entry name" value="SAT"/>
    <property type="match status" value="1"/>
</dbReference>
<accession>A0A1V6N7A1</accession>
<dbReference type="FunFam" id="3.40.366.10:FF:000017">
    <property type="entry name" value="Non-reducing polyketide synthase aptA"/>
    <property type="match status" value="1"/>
</dbReference>
<keyword evidence="3" id="KW-0597">Phosphoprotein</keyword>
<dbReference type="Pfam" id="PF00698">
    <property type="entry name" value="Acyl_transf_1"/>
    <property type="match status" value="1"/>
</dbReference>
<dbReference type="OrthoDB" id="329835at2759"/>
<dbReference type="InterPro" id="IPR020806">
    <property type="entry name" value="PKS_PP-bd"/>
</dbReference>
<dbReference type="Gene3D" id="1.10.1200.10">
    <property type="entry name" value="ACP-like"/>
    <property type="match status" value="1"/>
</dbReference>
<dbReference type="Pfam" id="PF00109">
    <property type="entry name" value="ketoacyl-synt"/>
    <property type="match status" value="1"/>
</dbReference>
<proteinExistence type="predicted"/>
<dbReference type="PROSITE" id="PS50075">
    <property type="entry name" value="CARRIER"/>
    <property type="match status" value="1"/>
</dbReference>
<evidence type="ECO:0000256" key="4">
    <source>
        <dbReference type="ARBA" id="ARBA00022679"/>
    </source>
</evidence>
<sequence length="2082" mass="227538">MPPKFNLRQKVLDLIFKAQRNELEQLSAMIQDFLEERLTLDELRERYYDPQRKTQRLPTLAVGNLDTRKVEEILHLKATQDDDELAHIPSIPTPTELKSVLTKANSARSKSRLNEASTRWTFDLLLVYAHDIATSRPPDAGQNIGIQTERHWVFEPVKYQKKKFALVGKPDYAVWYGNVDDTAVNIIVVEAKSQRSAENEVPQCLTYMGMVHRLRKREKKKNCTVYGVTADAQFFFFLKIDEKSRWSEVPVAAVAGKFDHVLGMLVYLLRKAREASATHSKESSAQLYSREGSGGSLYATSFDMVVYTPPAETEEQPNFKAIYFSNEFPTDDLSILLRRLHNHSKQRGHVVLARFLNEATRALRNEVSQLRAGLAELVPSFESVTTLAGETELRKGQLSQSIDGVLLCVLQLGTYIGHCELYPEDLASRSNTVLSGLGVGILISTAVAVSTSLDDLVTAGIEVLRIAFRLGVLVSDVSQNLETVDTESSASWAYVVYGLTVDEAQKELDEIQAKENTPSASKIFVSAVSETSVTISGPPSRLKALFRNYASFRDRKFAQLPVYGGLCHAPHIYTVQDAQAVLPSPSLAPRFAPIIPVLSSSSGEPFVASTAADLFEQVIFELMTKQIVWDNATRGVVKKVAQSYVHNVNIKVFRHSLAAQLLSSALTSTITHLPVETDDLLAWLTTDINDEKYAPGSSMQSKIAIVGMSCRMPGGATDTDKFWDLLEAGLDVHRKIPADRFDVDTHHDITGKRVNTTHTAYGCFIDEPGLLDAPFFNMSPREAEQTDPMQRLAIVTAYEALERAGYVANRTPATDLNRIGTWYGQASDDYREVNTGQEVSTYYIPGGCRAFGPGRINYFFKFAGPSFNCDTACSSSLAAIQAACTALWAGDVDTVVAGGLNVLTNSDTFSGLSNGHFLTKSPNACKTWDCTADGYCRADGIGSIVMKRLDDALADNDNILGVIPAAATNHSANAVSITHPHAGHQSDLYKQVMARAGIDPLDVSYVEFHGTGTQAGDTEEMESITNVFAPSKGKRRTSNQPLHIGAVKANVGHGEAAAGVTAMIKVLLMLQKGAIPPHVGIKTDINPGFPKDMDKRNLHIPFKATQWSRAPDKKRIAVVNNFSAAGGNTTLVLEEGPVRERVGSDPRPSHVFTISAKSKISLKGNIQRLIAYLEKNDVSMADLAYSLTARRCHHNHRVAISAADAGSLKQQLASKLDEIDAMKPIPTTGSPPVAFVFTGQGAADKSMNLQLYHHSPFFRSQLENLDRIGQQHGFPSFIPAIDGSFPKDHAWSPVITQVAHTSVEIALAKYFETLGIKPQVVVGHSLGEYAAFVIAGVLSSSDAIFLVGSRAQMLQSMCTAGTHRMMAVKASKSDIADTVKELPYDLACVNGPKETVLCGTTEQMEAVAVPLKEKGYRVIFLDVPFAFHSTQTDPILDLFEETARKSVIFRPPMLPIVSPLLGRVVFDGKSLNAEYLRRATRGTVDFLSAMQNAQETSTVDKNTVWVEVGPHPVCVAFVKASFNPAPLTVGSFRRGEDNWTSLAQSLGQLHTAGVQVRWSEFHRPFEKSLRLLDLPTYSWNEKKHWIQYSGDWALTKGNTFYDAEKGINRQSATAPVSGLKTTTVQQIIEEKFEGATGKVVMQSDLMQPDLLAAAHGHKMNDCGVITSSIHGDIVYTLGKYLYKKLIPSAKTVDMNITDLVVTKGLVAQRNTKTPQYFRVTATTADINIAADLMWQNVTNDGTLSEPFATCRVIYGSAGTWLSSWSPLAHLVQGRIETLERLAAEGIANRLSHKMVYTLFSSSLVDYADKYRGMQAVVMNEFEAFADVTLKDVQGGGDYEVPPYFIDSVIHLAGFIMNVSDASDTANTFCVTPGWDSMRFARPLVAGQKYRSYVKMIPTENDPSVYLGDVYVIQDSVVMGMVGGMQFRRYPRILMNRFFAAPDSSVAMSYAAASSSTPAVPAPAPAPAVSQAKPTVPGIAEPLAPCPAPAPSPTHAPTPAAPAAVDSDSTSGKALVLIAKEGGLDLSDLVDDAAFANLGVDSLMSLVIAEKFREELGIVVAGSFFLEYPTVGALRSWLEEYYS</sequence>
<evidence type="ECO:0000313" key="11">
    <source>
        <dbReference type="Proteomes" id="UP000191408"/>
    </source>
</evidence>
<dbReference type="InterPro" id="IPR016036">
    <property type="entry name" value="Malonyl_transacylase_ACP-bd"/>
</dbReference>
<evidence type="ECO:0000259" key="7">
    <source>
        <dbReference type="PROSITE" id="PS50075"/>
    </source>
</evidence>
<dbReference type="InterPro" id="IPR032088">
    <property type="entry name" value="SAT"/>
</dbReference>
<keyword evidence="11" id="KW-1185">Reference proteome</keyword>
<dbReference type="SUPFAM" id="SSF53901">
    <property type="entry name" value="Thiolase-like"/>
    <property type="match status" value="1"/>
</dbReference>
<dbReference type="InterPro" id="IPR014043">
    <property type="entry name" value="Acyl_transferase_dom"/>
</dbReference>
<dbReference type="PANTHER" id="PTHR43775:SF37">
    <property type="entry name" value="SI:DKEY-61P9.11"/>
    <property type="match status" value="1"/>
</dbReference>
<comment type="pathway">
    <text evidence="1">Secondary metabolite biosynthesis.</text>
</comment>
<evidence type="ECO:0000256" key="2">
    <source>
        <dbReference type="ARBA" id="ARBA00022450"/>
    </source>
</evidence>
<dbReference type="SUPFAM" id="SSF47336">
    <property type="entry name" value="ACP-like"/>
    <property type="match status" value="1"/>
</dbReference>
<feature type="region of interest" description="C-terminal hotdog fold" evidence="5">
    <location>
        <begin position="1786"/>
        <end position="1935"/>
    </location>
</feature>
<dbReference type="InterPro" id="IPR036736">
    <property type="entry name" value="ACP-like_sf"/>
</dbReference>
<dbReference type="InterPro" id="IPR042104">
    <property type="entry name" value="PKS_dehydratase_sf"/>
</dbReference>
<feature type="region of interest" description="N-terminal hotdog fold" evidence="5">
    <location>
        <begin position="1625"/>
        <end position="1767"/>
    </location>
</feature>
<dbReference type="Pfam" id="PF00550">
    <property type="entry name" value="PP-binding"/>
    <property type="match status" value="1"/>
</dbReference>
<dbReference type="InterPro" id="IPR016039">
    <property type="entry name" value="Thiolase-like"/>
</dbReference>
<dbReference type="FunFam" id="3.40.47.10:FF:000031">
    <property type="entry name" value="Sterigmatocystin biosynthesis polyketide synthase"/>
    <property type="match status" value="1"/>
</dbReference>
<feature type="active site" description="Proton acceptor; for dehydratase activity" evidence="5">
    <location>
        <position position="1657"/>
    </location>
</feature>
<dbReference type="Gene3D" id="3.40.47.10">
    <property type="match status" value="1"/>
</dbReference>
<dbReference type="FunFam" id="1.10.1200.10:FF:000011">
    <property type="entry name" value="Sterigmatocystin biosynthesis polyketide synthase"/>
    <property type="match status" value="1"/>
</dbReference>
<feature type="domain" description="Carrier" evidence="7">
    <location>
        <begin position="2004"/>
        <end position="2081"/>
    </location>
</feature>
<keyword evidence="2" id="KW-0596">Phosphopantetheine</keyword>
<dbReference type="Pfam" id="PF22621">
    <property type="entry name" value="CurL-like_PKS_C"/>
    <property type="match status" value="1"/>
</dbReference>
<evidence type="ECO:0000256" key="1">
    <source>
        <dbReference type="ARBA" id="ARBA00005179"/>
    </source>
</evidence>
<dbReference type="Proteomes" id="UP000191408">
    <property type="component" value="Unassembled WGS sequence"/>
</dbReference>
<dbReference type="InterPro" id="IPR016035">
    <property type="entry name" value="Acyl_Trfase/lysoPLipase"/>
</dbReference>
<dbReference type="GO" id="GO:0031177">
    <property type="term" value="F:phosphopantetheine binding"/>
    <property type="evidence" value="ECO:0007669"/>
    <property type="project" value="InterPro"/>
</dbReference>
<dbReference type="InterPro" id="IPR009081">
    <property type="entry name" value="PP-bd_ACP"/>
</dbReference>
<dbReference type="InterPro" id="IPR020841">
    <property type="entry name" value="PKS_Beta-ketoAc_synthase_dom"/>
</dbReference>
<dbReference type="SMART" id="SM00823">
    <property type="entry name" value="PKS_PP"/>
    <property type="match status" value="1"/>
</dbReference>
<dbReference type="Pfam" id="PF14765">
    <property type="entry name" value="PS-DH"/>
    <property type="match status" value="1"/>
</dbReference>
<gene>
    <name evidence="10" type="ORF">PENPOL_c024G05609</name>
</gene>
<evidence type="ECO:0000256" key="6">
    <source>
        <dbReference type="SAM" id="MobiDB-lite"/>
    </source>
</evidence>
<dbReference type="Gene3D" id="3.30.70.3290">
    <property type="match status" value="1"/>
</dbReference>
<name>A0A1V6N7A1_PENPO</name>
<dbReference type="GO" id="GO:0030639">
    <property type="term" value="P:polyketide biosynthetic process"/>
    <property type="evidence" value="ECO:0007669"/>
    <property type="project" value="UniProtKB-ARBA"/>
</dbReference>
<feature type="domain" description="PKS/mFAS DH" evidence="9">
    <location>
        <begin position="1625"/>
        <end position="1935"/>
    </location>
</feature>
<keyword evidence="4" id="KW-0808">Transferase</keyword>
<dbReference type="GO" id="GO:0006633">
    <property type="term" value="P:fatty acid biosynthetic process"/>
    <property type="evidence" value="ECO:0007669"/>
    <property type="project" value="TreeGrafter"/>
</dbReference>
<dbReference type="InterPro" id="IPR014031">
    <property type="entry name" value="Ketoacyl_synth_C"/>
</dbReference>
<dbReference type="CDD" id="cd00833">
    <property type="entry name" value="PKS"/>
    <property type="match status" value="1"/>
</dbReference>
<organism evidence="10 11">
    <name type="scientific">Penicillium polonicum</name>
    <dbReference type="NCBI Taxonomy" id="60169"/>
    <lineage>
        <taxon>Eukaryota</taxon>
        <taxon>Fungi</taxon>
        <taxon>Dikarya</taxon>
        <taxon>Ascomycota</taxon>
        <taxon>Pezizomycotina</taxon>
        <taxon>Eurotiomycetes</taxon>
        <taxon>Eurotiomycetidae</taxon>
        <taxon>Eurotiales</taxon>
        <taxon>Aspergillaceae</taxon>
        <taxon>Penicillium</taxon>
    </lineage>
</organism>
<dbReference type="InterPro" id="IPR049551">
    <property type="entry name" value="PKS_DH_C"/>
</dbReference>
<dbReference type="InterPro" id="IPR001227">
    <property type="entry name" value="Ac_transferase_dom_sf"/>
</dbReference>
<dbReference type="SMART" id="SM00827">
    <property type="entry name" value="PKS_AT"/>
    <property type="match status" value="1"/>
</dbReference>
<dbReference type="SUPFAM" id="SSF55048">
    <property type="entry name" value="Probable ACP-binding domain of malonyl-CoA ACP transacylase"/>
    <property type="match status" value="1"/>
</dbReference>
<evidence type="ECO:0000259" key="9">
    <source>
        <dbReference type="PROSITE" id="PS52019"/>
    </source>
</evidence>
<dbReference type="NCBIfam" id="TIGR04532">
    <property type="entry name" value="PT_fungal_PKS"/>
    <property type="match status" value="1"/>
</dbReference>
<dbReference type="InterPro" id="IPR049900">
    <property type="entry name" value="PKS_mFAS_DH"/>
</dbReference>
<feature type="active site" description="Proton donor; for dehydratase activity" evidence="5">
    <location>
        <position position="1846"/>
    </location>
</feature>
<dbReference type="FunFam" id="3.40.366.10:FF:000002">
    <property type="entry name" value="Probable polyketide synthase 2"/>
    <property type="match status" value="1"/>
</dbReference>
<evidence type="ECO:0000313" key="10">
    <source>
        <dbReference type="EMBL" id="OQD60336.1"/>
    </source>
</evidence>
<dbReference type="PANTHER" id="PTHR43775">
    <property type="entry name" value="FATTY ACID SYNTHASE"/>
    <property type="match status" value="1"/>
</dbReference>
<comment type="caution">
    <text evidence="10">The sequence shown here is derived from an EMBL/GenBank/DDBJ whole genome shotgun (WGS) entry which is preliminary data.</text>
</comment>
<protein>
    <submittedName>
        <fullName evidence="10">Uncharacterized protein</fullName>
    </submittedName>
</protein>
<dbReference type="PROSITE" id="PS52019">
    <property type="entry name" value="PKS_MFAS_DH"/>
    <property type="match status" value="1"/>
</dbReference>
<dbReference type="InterPro" id="IPR014030">
    <property type="entry name" value="Ketoacyl_synth_N"/>
</dbReference>
<dbReference type="GO" id="GO:0004312">
    <property type="term" value="F:fatty acid synthase activity"/>
    <property type="evidence" value="ECO:0007669"/>
    <property type="project" value="TreeGrafter"/>
</dbReference>
<feature type="domain" description="Ketosynthase family 3 (KS3)" evidence="8">
    <location>
        <begin position="700"/>
        <end position="1135"/>
    </location>
</feature>
<dbReference type="Gene3D" id="3.10.129.110">
    <property type="entry name" value="Polyketide synthase dehydratase"/>
    <property type="match status" value="1"/>
</dbReference>